<proteinExistence type="predicted"/>
<name>A0A395INR2_9HELO</name>
<dbReference type="Proteomes" id="UP000249056">
    <property type="component" value="Unassembled WGS sequence"/>
</dbReference>
<organism evidence="2 3">
    <name type="scientific">Monilinia fructigena</name>
    <dbReference type="NCBI Taxonomy" id="38457"/>
    <lineage>
        <taxon>Eukaryota</taxon>
        <taxon>Fungi</taxon>
        <taxon>Dikarya</taxon>
        <taxon>Ascomycota</taxon>
        <taxon>Pezizomycotina</taxon>
        <taxon>Leotiomycetes</taxon>
        <taxon>Helotiales</taxon>
        <taxon>Sclerotiniaceae</taxon>
        <taxon>Monilinia</taxon>
    </lineage>
</organism>
<comment type="caution">
    <text evidence="2">The sequence shown here is derived from an EMBL/GenBank/DDBJ whole genome shotgun (WGS) entry which is preliminary data.</text>
</comment>
<keyword evidence="3" id="KW-1185">Reference proteome</keyword>
<dbReference type="AlphaFoldDB" id="A0A395INR2"/>
<evidence type="ECO:0000313" key="2">
    <source>
        <dbReference type="EMBL" id="RAL61494.1"/>
    </source>
</evidence>
<evidence type="ECO:0000313" key="3">
    <source>
        <dbReference type="Proteomes" id="UP000249056"/>
    </source>
</evidence>
<dbReference type="OrthoDB" id="10481751at2759"/>
<feature type="region of interest" description="Disordered" evidence="1">
    <location>
        <begin position="90"/>
        <end position="160"/>
    </location>
</feature>
<reference evidence="2 3" key="1">
    <citation type="submission" date="2018-06" db="EMBL/GenBank/DDBJ databases">
        <title>Genome Sequence of the Brown Rot Fungal Pathogen Monilinia fructigena.</title>
        <authorList>
            <person name="Landi L."/>
            <person name="De Miccolis Angelini R.M."/>
            <person name="Pollastro S."/>
            <person name="Abate D."/>
            <person name="Faretra F."/>
            <person name="Romanazzi G."/>
        </authorList>
    </citation>
    <scope>NUCLEOTIDE SEQUENCE [LARGE SCALE GENOMIC DNA]</scope>
    <source>
        <strain evidence="2 3">Mfrg269</strain>
    </source>
</reference>
<evidence type="ECO:0000256" key="1">
    <source>
        <dbReference type="SAM" id="MobiDB-lite"/>
    </source>
</evidence>
<gene>
    <name evidence="2" type="ORF">DID88_009423</name>
</gene>
<protein>
    <submittedName>
        <fullName evidence="2">Uncharacterized protein</fullName>
    </submittedName>
</protein>
<sequence>MTITNETILIALVLASEGFPQYKRQMRTRQDPNLVAYLRLGRGTPSSIIEAHSTRARVVRRVASLKGSTFRAHKALQSISTAFNRSAETLTDSSSELTAETVSTLSPDPDSPDSGLNLSAPLSAPEALKSDDSKIRRMTASITTRGVTSEKFGTQDGRPG</sequence>
<dbReference type="EMBL" id="QKRW01000031">
    <property type="protein sequence ID" value="RAL61494.1"/>
    <property type="molecule type" value="Genomic_DNA"/>
</dbReference>
<accession>A0A395INR2</accession>
<feature type="compositionally biased region" description="Polar residues" evidence="1">
    <location>
        <begin position="90"/>
        <end position="105"/>
    </location>
</feature>